<reference evidence="1" key="1">
    <citation type="submission" date="2015-12" db="EMBL/GenBank/DDBJ databases">
        <title>Update maize B73 reference genome by single molecule sequencing technologies.</title>
        <authorList>
            <consortium name="Maize Genome Sequencing Project"/>
            <person name="Ware D."/>
        </authorList>
    </citation>
    <scope>NUCLEOTIDE SEQUENCE [LARGE SCALE GENOMIC DNA]</scope>
    <source>
        <tissue evidence="1">Seedling</tissue>
    </source>
</reference>
<name>A0A1D6KVD4_MAIZE</name>
<organism evidence="1">
    <name type="scientific">Zea mays</name>
    <name type="common">Maize</name>
    <dbReference type="NCBI Taxonomy" id="4577"/>
    <lineage>
        <taxon>Eukaryota</taxon>
        <taxon>Viridiplantae</taxon>
        <taxon>Streptophyta</taxon>
        <taxon>Embryophyta</taxon>
        <taxon>Tracheophyta</taxon>
        <taxon>Spermatophyta</taxon>
        <taxon>Magnoliopsida</taxon>
        <taxon>Liliopsida</taxon>
        <taxon>Poales</taxon>
        <taxon>Poaceae</taxon>
        <taxon>PACMAD clade</taxon>
        <taxon>Panicoideae</taxon>
        <taxon>Andropogonodae</taxon>
        <taxon>Andropogoneae</taxon>
        <taxon>Tripsacinae</taxon>
        <taxon>Zea</taxon>
    </lineage>
</organism>
<dbReference type="EMBL" id="CM007647">
    <property type="protein sequence ID" value="ONM06493.1"/>
    <property type="molecule type" value="Genomic_DNA"/>
</dbReference>
<accession>A0A1D6KVD4</accession>
<sequence>MLLDVNGGWCMHVSFLQVYNCISSIPPIGVHAVSIVTSRPFILSWLSIAYMASTLLPFQPMVSSSLAGWMANDNPSLHPVVFRLSNISVCSQRLEPLQVHLALVTNQQIHNIS</sequence>
<dbReference type="AlphaFoldDB" id="A0A1D6KVD4"/>
<protein>
    <submittedName>
        <fullName evidence="1">Uncharacterized protein</fullName>
    </submittedName>
</protein>
<gene>
    <name evidence="1" type="ORF">ZEAMMB73_Zm00001d032977</name>
</gene>
<dbReference type="InParanoid" id="A0A1D6KVD4"/>
<evidence type="ECO:0000313" key="1">
    <source>
        <dbReference type="EMBL" id="ONM06493.1"/>
    </source>
</evidence>
<proteinExistence type="predicted"/>